<feature type="domain" description="PAC" evidence="8">
    <location>
        <begin position="161"/>
        <end position="213"/>
    </location>
</feature>
<dbReference type="InterPro" id="IPR036097">
    <property type="entry name" value="HisK_dim/P_sf"/>
</dbReference>
<dbReference type="GeneID" id="72188255"/>
<name>A0A8U0IIP5_9EURY</name>
<dbReference type="InterPro" id="IPR013656">
    <property type="entry name" value="PAS_4"/>
</dbReference>
<feature type="domain" description="PAC" evidence="8">
    <location>
        <begin position="388"/>
        <end position="450"/>
    </location>
</feature>
<dbReference type="KEGG" id="haxz:M0R88_00330"/>
<dbReference type="NCBIfam" id="TIGR00229">
    <property type="entry name" value="sensory_box"/>
    <property type="match status" value="3"/>
</dbReference>
<evidence type="ECO:0000256" key="5">
    <source>
        <dbReference type="ARBA" id="ARBA00022777"/>
    </source>
</evidence>
<protein>
    <recommendedName>
        <fullName evidence="2">histidine kinase</fullName>
        <ecNumber evidence="2">2.7.13.3</ecNumber>
    </recommendedName>
</protein>
<keyword evidence="10" id="KW-1185">Reference proteome</keyword>
<evidence type="ECO:0000259" key="7">
    <source>
        <dbReference type="PROSITE" id="PS50112"/>
    </source>
</evidence>
<dbReference type="EC" id="2.7.13.3" evidence="2"/>
<dbReference type="InterPro" id="IPR005467">
    <property type="entry name" value="His_kinase_dom"/>
</dbReference>
<dbReference type="CDD" id="cd00075">
    <property type="entry name" value="HATPase"/>
    <property type="match status" value="1"/>
</dbReference>
<reference evidence="9" key="1">
    <citation type="submission" date="2022-04" db="EMBL/GenBank/DDBJ databases">
        <title>Diverse halophilic archaea isolated from saline environments.</title>
        <authorList>
            <person name="Cui H.-L."/>
        </authorList>
    </citation>
    <scope>NUCLEOTIDE SEQUENCE</scope>
    <source>
        <strain evidence="9">XZYJT40</strain>
    </source>
</reference>
<dbReference type="Gene3D" id="3.30.450.20">
    <property type="entry name" value="PAS domain"/>
    <property type="match status" value="3"/>
</dbReference>
<feature type="domain" description="PAS" evidence="7">
    <location>
        <begin position="81"/>
        <end position="123"/>
    </location>
</feature>
<dbReference type="PROSITE" id="PS50112">
    <property type="entry name" value="PAS"/>
    <property type="match status" value="2"/>
</dbReference>
<gene>
    <name evidence="9" type="ORF">M0R88_00330</name>
</gene>
<dbReference type="SMART" id="SM00091">
    <property type="entry name" value="PAS"/>
    <property type="match status" value="3"/>
</dbReference>
<dbReference type="PRINTS" id="PR00344">
    <property type="entry name" value="BCTRLSENSOR"/>
</dbReference>
<dbReference type="CDD" id="cd00130">
    <property type="entry name" value="PAS"/>
    <property type="match status" value="2"/>
</dbReference>
<dbReference type="SMART" id="SM00387">
    <property type="entry name" value="HATPase_c"/>
    <property type="match status" value="1"/>
</dbReference>
<dbReference type="Pfam" id="PF00512">
    <property type="entry name" value="HisKA"/>
    <property type="match status" value="1"/>
</dbReference>
<dbReference type="InterPro" id="IPR036890">
    <property type="entry name" value="HATPase_C_sf"/>
</dbReference>
<dbReference type="InterPro" id="IPR000014">
    <property type="entry name" value="PAS"/>
</dbReference>
<proteinExistence type="predicted"/>
<keyword evidence="3" id="KW-0597">Phosphoprotein</keyword>
<dbReference type="Gene3D" id="1.10.287.130">
    <property type="match status" value="1"/>
</dbReference>
<feature type="domain" description="PAS" evidence="7">
    <location>
        <begin position="211"/>
        <end position="282"/>
    </location>
</feature>
<dbReference type="InterPro" id="IPR003594">
    <property type="entry name" value="HATPase_dom"/>
</dbReference>
<dbReference type="PROSITE" id="PS50113">
    <property type="entry name" value="PAC"/>
    <property type="match status" value="2"/>
</dbReference>
<dbReference type="Gene3D" id="3.30.565.10">
    <property type="entry name" value="Histidine kinase-like ATPase, C-terminal domain"/>
    <property type="match status" value="1"/>
</dbReference>
<dbReference type="Pfam" id="PF02518">
    <property type="entry name" value="HATPase_c"/>
    <property type="match status" value="1"/>
</dbReference>
<dbReference type="InterPro" id="IPR052162">
    <property type="entry name" value="Sensor_kinase/Photoreceptor"/>
</dbReference>
<evidence type="ECO:0000259" key="6">
    <source>
        <dbReference type="PROSITE" id="PS50109"/>
    </source>
</evidence>
<dbReference type="InterPro" id="IPR035965">
    <property type="entry name" value="PAS-like_dom_sf"/>
</dbReference>
<evidence type="ECO:0000256" key="1">
    <source>
        <dbReference type="ARBA" id="ARBA00000085"/>
    </source>
</evidence>
<evidence type="ECO:0000256" key="4">
    <source>
        <dbReference type="ARBA" id="ARBA00022679"/>
    </source>
</evidence>
<dbReference type="InterPro" id="IPR004358">
    <property type="entry name" value="Sig_transdc_His_kin-like_C"/>
</dbReference>
<dbReference type="EMBL" id="CP096658">
    <property type="protein sequence ID" value="UPW00565.1"/>
    <property type="molecule type" value="Genomic_DNA"/>
</dbReference>
<dbReference type="Pfam" id="PF08448">
    <property type="entry name" value="PAS_4"/>
    <property type="match status" value="3"/>
</dbReference>
<dbReference type="SUPFAM" id="SSF55874">
    <property type="entry name" value="ATPase domain of HSP90 chaperone/DNA topoisomerase II/histidine kinase"/>
    <property type="match status" value="1"/>
</dbReference>
<comment type="catalytic activity">
    <reaction evidence="1">
        <text>ATP + protein L-histidine = ADP + protein N-phospho-L-histidine.</text>
        <dbReference type="EC" id="2.7.13.3"/>
    </reaction>
</comment>
<keyword evidence="4" id="KW-0808">Transferase</keyword>
<dbReference type="AlphaFoldDB" id="A0A8U0IIP5"/>
<organism evidence="9 10">
    <name type="scientific">Halorussus gelatinilyticus</name>
    <dbReference type="NCBI Taxonomy" id="2937524"/>
    <lineage>
        <taxon>Archaea</taxon>
        <taxon>Methanobacteriati</taxon>
        <taxon>Methanobacteriota</taxon>
        <taxon>Stenosarchaea group</taxon>
        <taxon>Halobacteria</taxon>
        <taxon>Halobacteriales</taxon>
        <taxon>Haladaptataceae</taxon>
        <taxon>Halorussus</taxon>
    </lineage>
</organism>
<keyword evidence="5" id="KW-0418">Kinase</keyword>
<dbReference type="SUPFAM" id="SSF55785">
    <property type="entry name" value="PYP-like sensor domain (PAS domain)"/>
    <property type="match status" value="3"/>
</dbReference>
<evidence type="ECO:0000313" key="10">
    <source>
        <dbReference type="Proteomes" id="UP000830434"/>
    </source>
</evidence>
<dbReference type="InterPro" id="IPR000700">
    <property type="entry name" value="PAS-assoc_C"/>
</dbReference>
<dbReference type="CDD" id="cd00082">
    <property type="entry name" value="HisKA"/>
    <property type="match status" value="1"/>
</dbReference>
<accession>A0A8U0IIP5</accession>
<dbReference type="Proteomes" id="UP000830434">
    <property type="component" value="Chromosome"/>
</dbReference>
<evidence type="ECO:0000313" key="9">
    <source>
        <dbReference type="EMBL" id="UPW00565.1"/>
    </source>
</evidence>
<evidence type="ECO:0000259" key="8">
    <source>
        <dbReference type="PROSITE" id="PS50113"/>
    </source>
</evidence>
<dbReference type="SUPFAM" id="SSF47384">
    <property type="entry name" value="Homodimeric domain of signal transducing histidine kinase"/>
    <property type="match status" value="1"/>
</dbReference>
<dbReference type="GO" id="GO:0000155">
    <property type="term" value="F:phosphorelay sensor kinase activity"/>
    <property type="evidence" value="ECO:0007669"/>
    <property type="project" value="InterPro"/>
</dbReference>
<sequence>MATDRTSLAEVRKTVEGMGTEREPVTAGGFADEVGWSRQRAAEKLDELVERGDARCKQTGEGGRVWWLTDREDDDERLRRERNQTEQLLKTSPVAIWVRDSDGSLVLANQRAREILGVSERDVREESETTVDVNVYDANGNPLLPDERPSAEVRDTGEPLFNEELFVETASGERTWLSVNVAPVFDPDGELDRVIITAEDITALKQRERELETELSETLGRISDAFYALDEEYRFTHVNEQAEELLQHSEAELLGESLWEMFPESAETDEVWDSFHTAMETQEATSYELYYPPLDFWVEANVYPSETGVSVYFRDVTERVQREQELRESERRYRTLAENFPEGLVTLFDEDRRYTLATGRAFEYLDESPEDVEGHRPEEVWTDETVADTVDEALQSALDGSPESVETTYSGREWILHAVPITDDDGDISMGTTMALDITERKEHERRLERFASVVSHGLRNPLSIAQMYLNMAQDGGEPDDFEQVEQALDRMETIIENLLTTTRRGQTISGTEPVSLAEASEAAWQNVKTGDATLRVEEDVGTVSADAEQLQTVLENLFRNSIEHAGADGAVRVGSLDGGFYVEDDGPGIPPEESGEIFEYGYTSGSGSGIGLAVVKDIVDVHGWDISVTEGANGGARFEIRGVKSESSDANP</sequence>
<feature type="domain" description="Histidine kinase" evidence="6">
    <location>
        <begin position="454"/>
        <end position="647"/>
    </location>
</feature>
<dbReference type="RefSeq" id="WP_248654976.1">
    <property type="nucleotide sequence ID" value="NZ_CP096658.1"/>
</dbReference>
<dbReference type="PANTHER" id="PTHR43304:SF1">
    <property type="entry name" value="PAC DOMAIN-CONTAINING PROTEIN"/>
    <property type="match status" value="1"/>
</dbReference>
<evidence type="ECO:0000256" key="2">
    <source>
        <dbReference type="ARBA" id="ARBA00012438"/>
    </source>
</evidence>
<dbReference type="SMART" id="SM00388">
    <property type="entry name" value="HisKA"/>
    <property type="match status" value="1"/>
</dbReference>
<dbReference type="PANTHER" id="PTHR43304">
    <property type="entry name" value="PHYTOCHROME-LIKE PROTEIN CPH1"/>
    <property type="match status" value="1"/>
</dbReference>
<evidence type="ECO:0000256" key="3">
    <source>
        <dbReference type="ARBA" id="ARBA00022553"/>
    </source>
</evidence>
<dbReference type="PROSITE" id="PS50109">
    <property type="entry name" value="HIS_KIN"/>
    <property type="match status" value="1"/>
</dbReference>
<dbReference type="InterPro" id="IPR003661">
    <property type="entry name" value="HisK_dim/P_dom"/>
</dbReference>